<dbReference type="Gene3D" id="2.60.40.1180">
    <property type="entry name" value="Golgi alpha-mannosidase II"/>
    <property type="match status" value="1"/>
</dbReference>
<evidence type="ECO:0000313" key="2">
    <source>
        <dbReference type="Proteomes" id="UP001145087"/>
    </source>
</evidence>
<organism evidence="1 2">
    <name type="scientific">Draconibacterium aestuarii</name>
    <dbReference type="NCBI Taxonomy" id="2998507"/>
    <lineage>
        <taxon>Bacteria</taxon>
        <taxon>Pseudomonadati</taxon>
        <taxon>Bacteroidota</taxon>
        <taxon>Bacteroidia</taxon>
        <taxon>Marinilabiliales</taxon>
        <taxon>Prolixibacteraceae</taxon>
        <taxon>Draconibacterium</taxon>
    </lineage>
</organism>
<comment type="caution">
    <text evidence="1">The sequence shown here is derived from an EMBL/GenBank/DDBJ whole genome shotgun (WGS) entry which is preliminary data.</text>
</comment>
<protein>
    <submittedName>
        <fullName evidence="1">Uncharacterized protein</fullName>
    </submittedName>
</protein>
<evidence type="ECO:0000313" key="1">
    <source>
        <dbReference type="EMBL" id="MCY1719383.1"/>
    </source>
</evidence>
<sequence>MCGVNGFEVDIKWNEGKLVMAKVKSLLGKKGILRYNDKDYQLNLAKGEELNLDNKYF</sequence>
<reference evidence="1" key="1">
    <citation type="submission" date="2022-11" db="EMBL/GenBank/DDBJ databases">
        <title>Marilongibacter aestuarii gen. nov., sp. nov., isolated from tidal flat sediment.</title>
        <authorList>
            <person name="Jiayan W."/>
        </authorList>
    </citation>
    <scope>NUCLEOTIDE SEQUENCE</scope>
    <source>
        <strain evidence="1">Z1-6</strain>
    </source>
</reference>
<proteinExistence type="predicted"/>
<dbReference type="AlphaFoldDB" id="A0A9X3J4I5"/>
<dbReference type="Proteomes" id="UP001145087">
    <property type="component" value="Unassembled WGS sequence"/>
</dbReference>
<accession>A0A9X3J4I5</accession>
<gene>
    <name evidence="1" type="ORF">OU798_03465</name>
</gene>
<keyword evidence="2" id="KW-1185">Reference proteome</keyword>
<dbReference type="InterPro" id="IPR013780">
    <property type="entry name" value="Glyco_hydro_b"/>
</dbReference>
<name>A0A9X3J4I5_9BACT</name>
<dbReference type="EMBL" id="JAPOHD010000007">
    <property type="protein sequence ID" value="MCY1719383.1"/>
    <property type="molecule type" value="Genomic_DNA"/>
</dbReference>